<feature type="transmembrane region" description="Helical" evidence="2">
    <location>
        <begin position="45"/>
        <end position="62"/>
    </location>
</feature>
<evidence type="ECO:0000256" key="1">
    <source>
        <dbReference type="SAM" id="MobiDB-lite"/>
    </source>
</evidence>
<keyword evidence="2" id="KW-0812">Transmembrane</keyword>
<keyword evidence="2" id="KW-1133">Transmembrane helix</keyword>
<evidence type="ECO:0000313" key="3">
    <source>
        <dbReference type="EMBL" id="SOQ37362.1"/>
    </source>
</evidence>
<protein>
    <submittedName>
        <fullName evidence="3">SFRICE_020596</fullName>
    </submittedName>
</protein>
<dbReference type="AlphaFoldDB" id="A0A2H1VAE6"/>
<gene>
    <name evidence="3" type="ORF">SFRICE_020596</name>
</gene>
<reference evidence="3" key="1">
    <citation type="submission" date="2016-07" db="EMBL/GenBank/DDBJ databases">
        <authorList>
            <person name="Bretaudeau A."/>
        </authorList>
    </citation>
    <scope>NUCLEOTIDE SEQUENCE</scope>
    <source>
        <strain evidence="3">Rice</strain>
        <tissue evidence="3">Whole body</tissue>
    </source>
</reference>
<accession>A0A2H1VAE6</accession>
<proteinExistence type="predicted"/>
<evidence type="ECO:0000256" key="2">
    <source>
        <dbReference type="SAM" id="Phobius"/>
    </source>
</evidence>
<dbReference type="EMBL" id="ODYU01001327">
    <property type="protein sequence ID" value="SOQ37362.1"/>
    <property type="molecule type" value="Genomic_DNA"/>
</dbReference>
<sequence length="137" mass="15074">MSLLIHITRYNNLWITQSVDPCGHRTRDTLRGCQLPSHRVVKTKLFFFCGGIIIQCLLAALGEAGVSVRLLLTKNHSVPTPAFRAGAPVRYLFFFFITQAGKRAHGSPDGKQSSPPLDTRNTRGVTNALPAFLGLEI</sequence>
<keyword evidence="2" id="KW-0472">Membrane</keyword>
<organism evidence="3">
    <name type="scientific">Spodoptera frugiperda</name>
    <name type="common">Fall armyworm</name>
    <dbReference type="NCBI Taxonomy" id="7108"/>
    <lineage>
        <taxon>Eukaryota</taxon>
        <taxon>Metazoa</taxon>
        <taxon>Ecdysozoa</taxon>
        <taxon>Arthropoda</taxon>
        <taxon>Hexapoda</taxon>
        <taxon>Insecta</taxon>
        <taxon>Pterygota</taxon>
        <taxon>Neoptera</taxon>
        <taxon>Endopterygota</taxon>
        <taxon>Lepidoptera</taxon>
        <taxon>Glossata</taxon>
        <taxon>Ditrysia</taxon>
        <taxon>Noctuoidea</taxon>
        <taxon>Noctuidae</taxon>
        <taxon>Amphipyrinae</taxon>
        <taxon>Spodoptera</taxon>
    </lineage>
</organism>
<feature type="region of interest" description="Disordered" evidence="1">
    <location>
        <begin position="103"/>
        <end position="123"/>
    </location>
</feature>
<name>A0A2H1VAE6_SPOFR</name>